<name>A0A2T2MZW2_CORCC</name>
<gene>
    <name evidence="2" type="ORF">BS50DRAFT_395298</name>
</gene>
<accession>A0A2T2MZW2</accession>
<feature type="region of interest" description="Disordered" evidence="1">
    <location>
        <begin position="28"/>
        <end position="57"/>
    </location>
</feature>
<protein>
    <submittedName>
        <fullName evidence="2">Uncharacterized protein</fullName>
    </submittedName>
</protein>
<feature type="compositionally biased region" description="Basic and acidic residues" evidence="1">
    <location>
        <begin position="100"/>
        <end position="113"/>
    </location>
</feature>
<dbReference type="AlphaFoldDB" id="A0A2T2MZW2"/>
<dbReference type="EMBL" id="KZ678209">
    <property type="protein sequence ID" value="PSN58722.1"/>
    <property type="molecule type" value="Genomic_DNA"/>
</dbReference>
<keyword evidence="3" id="KW-1185">Reference proteome</keyword>
<organism evidence="2 3">
    <name type="scientific">Corynespora cassiicola Philippines</name>
    <dbReference type="NCBI Taxonomy" id="1448308"/>
    <lineage>
        <taxon>Eukaryota</taxon>
        <taxon>Fungi</taxon>
        <taxon>Dikarya</taxon>
        <taxon>Ascomycota</taxon>
        <taxon>Pezizomycotina</taxon>
        <taxon>Dothideomycetes</taxon>
        <taxon>Pleosporomycetidae</taxon>
        <taxon>Pleosporales</taxon>
        <taxon>Corynesporascaceae</taxon>
        <taxon>Corynespora</taxon>
    </lineage>
</organism>
<reference evidence="2 3" key="1">
    <citation type="journal article" date="2018" name="Front. Microbiol.">
        <title>Genome-Wide Analysis of Corynespora cassiicola Leaf Fall Disease Putative Effectors.</title>
        <authorList>
            <person name="Lopez D."/>
            <person name="Ribeiro S."/>
            <person name="Label P."/>
            <person name="Fumanal B."/>
            <person name="Venisse J.S."/>
            <person name="Kohler A."/>
            <person name="de Oliveira R.R."/>
            <person name="Labutti K."/>
            <person name="Lipzen A."/>
            <person name="Lail K."/>
            <person name="Bauer D."/>
            <person name="Ohm R.A."/>
            <person name="Barry K.W."/>
            <person name="Spatafora J."/>
            <person name="Grigoriev I.V."/>
            <person name="Martin F.M."/>
            <person name="Pujade-Renaud V."/>
        </authorList>
    </citation>
    <scope>NUCLEOTIDE SEQUENCE [LARGE SCALE GENOMIC DNA]</scope>
    <source>
        <strain evidence="2 3">Philippines</strain>
    </source>
</reference>
<evidence type="ECO:0000313" key="3">
    <source>
        <dbReference type="Proteomes" id="UP000240883"/>
    </source>
</evidence>
<feature type="region of interest" description="Disordered" evidence="1">
    <location>
        <begin position="97"/>
        <end position="134"/>
    </location>
</feature>
<proteinExistence type="predicted"/>
<dbReference type="Proteomes" id="UP000240883">
    <property type="component" value="Unassembled WGS sequence"/>
</dbReference>
<sequence>MPPKARGMIHSIIEQMSRPERKQYLGLVQSSSSQRTAQRDGHRRFAAKRSQSLISRRNSTHKYRTWIESRNSANDQSSALYASENLVSPAESLVTQADQDDWRLHETRSEKSGLVDVDDDKAEPGAEDNAGLKGSSTRVHKIRRVLWVADLLFSGYMAYTRQDSNSLSYF</sequence>
<evidence type="ECO:0000313" key="2">
    <source>
        <dbReference type="EMBL" id="PSN58722.1"/>
    </source>
</evidence>
<evidence type="ECO:0000256" key="1">
    <source>
        <dbReference type="SAM" id="MobiDB-lite"/>
    </source>
</evidence>